<comment type="similarity">
    <text evidence="2">Belongs to the tumor necrosis factor family.</text>
</comment>
<evidence type="ECO:0000256" key="3">
    <source>
        <dbReference type="ARBA" id="ARBA00022514"/>
    </source>
</evidence>
<dbReference type="GO" id="GO:0005125">
    <property type="term" value="F:cytokine activity"/>
    <property type="evidence" value="ECO:0007669"/>
    <property type="project" value="UniProtKB-KW"/>
</dbReference>
<dbReference type="OrthoDB" id="5986874at2759"/>
<name>A0A3M6U8W6_POCDA</name>
<keyword evidence="4" id="KW-0472">Membrane</keyword>
<feature type="domain" description="THD" evidence="5">
    <location>
        <begin position="39"/>
        <end position="158"/>
    </location>
</feature>
<dbReference type="GO" id="GO:0005615">
    <property type="term" value="C:extracellular space"/>
    <property type="evidence" value="ECO:0007669"/>
    <property type="project" value="UniProtKB-KW"/>
</dbReference>
<dbReference type="PROSITE" id="PS50049">
    <property type="entry name" value="THD_2"/>
    <property type="match status" value="1"/>
</dbReference>
<sequence length="163" mass="18066">MQSPSARDSYIVFVFTQHPVGVITPDPFTADSLLAFPVRVSHLQETASDVIANWDAGNVHSHLEDGMRYSHGHLIVPEDGKYYVYAQLYFRSGGRVPILKNHIEVITMLQHPHNVPEGPQYAGGAFYPEAGDTIALQTTTHVTLYMSTAHSYFGAFPELHTIA</sequence>
<dbReference type="PANTHER" id="PTHR11471">
    <property type="entry name" value="TUMOR NECROSIS FACTOR FAMILY MEMBER"/>
    <property type="match status" value="1"/>
</dbReference>
<dbReference type="EMBL" id="RCHS01002011">
    <property type="protein sequence ID" value="RMX50125.1"/>
    <property type="molecule type" value="Genomic_DNA"/>
</dbReference>
<evidence type="ECO:0000259" key="5">
    <source>
        <dbReference type="PROSITE" id="PS50049"/>
    </source>
</evidence>
<dbReference type="InterPro" id="IPR006052">
    <property type="entry name" value="TNF_dom"/>
</dbReference>
<evidence type="ECO:0000256" key="2">
    <source>
        <dbReference type="ARBA" id="ARBA00008670"/>
    </source>
</evidence>
<dbReference type="SMART" id="SM00207">
    <property type="entry name" value="TNF"/>
    <property type="match status" value="1"/>
</dbReference>
<keyword evidence="3" id="KW-0202">Cytokine</keyword>
<dbReference type="InterPro" id="IPR008983">
    <property type="entry name" value="Tumour_necrosis_fac-like_dom"/>
</dbReference>
<organism evidence="6 7">
    <name type="scientific">Pocillopora damicornis</name>
    <name type="common">Cauliflower coral</name>
    <name type="synonym">Millepora damicornis</name>
    <dbReference type="NCBI Taxonomy" id="46731"/>
    <lineage>
        <taxon>Eukaryota</taxon>
        <taxon>Metazoa</taxon>
        <taxon>Cnidaria</taxon>
        <taxon>Anthozoa</taxon>
        <taxon>Hexacorallia</taxon>
        <taxon>Scleractinia</taxon>
        <taxon>Astrocoeniina</taxon>
        <taxon>Pocilloporidae</taxon>
        <taxon>Pocillopora</taxon>
    </lineage>
</organism>
<proteinExistence type="inferred from homology"/>
<comment type="caution">
    <text evidence="6">The sequence shown here is derived from an EMBL/GenBank/DDBJ whole genome shotgun (WGS) entry which is preliminary data.</text>
</comment>
<dbReference type="GO" id="GO:0005164">
    <property type="term" value="F:tumor necrosis factor receptor binding"/>
    <property type="evidence" value="ECO:0007669"/>
    <property type="project" value="InterPro"/>
</dbReference>
<gene>
    <name evidence="6" type="ORF">pdam_00002890</name>
</gene>
<reference evidence="6 7" key="1">
    <citation type="journal article" date="2018" name="Sci. Rep.">
        <title>Comparative analysis of the Pocillopora damicornis genome highlights role of immune system in coral evolution.</title>
        <authorList>
            <person name="Cunning R."/>
            <person name="Bay R.A."/>
            <person name="Gillette P."/>
            <person name="Baker A.C."/>
            <person name="Traylor-Knowles N."/>
        </authorList>
    </citation>
    <scope>NUCLEOTIDE SEQUENCE [LARGE SCALE GENOMIC DNA]</scope>
    <source>
        <strain evidence="6">RSMAS</strain>
        <tissue evidence="6">Whole animal</tissue>
    </source>
</reference>
<accession>A0A3M6U8W6</accession>
<dbReference type="Pfam" id="PF00229">
    <property type="entry name" value="TNF"/>
    <property type="match status" value="1"/>
</dbReference>
<dbReference type="GO" id="GO:0006955">
    <property type="term" value="P:immune response"/>
    <property type="evidence" value="ECO:0007669"/>
    <property type="project" value="InterPro"/>
</dbReference>
<dbReference type="GO" id="GO:0016020">
    <property type="term" value="C:membrane"/>
    <property type="evidence" value="ECO:0007669"/>
    <property type="project" value="UniProtKB-SubCell"/>
</dbReference>
<evidence type="ECO:0000313" key="6">
    <source>
        <dbReference type="EMBL" id="RMX50125.1"/>
    </source>
</evidence>
<evidence type="ECO:0000313" key="7">
    <source>
        <dbReference type="Proteomes" id="UP000275408"/>
    </source>
</evidence>
<protein>
    <recommendedName>
        <fullName evidence="5">THD domain-containing protein</fullName>
    </recommendedName>
</protein>
<evidence type="ECO:0000256" key="1">
    <source>
        <dbReference type="ARBA" id="ARBA00004370"/>
    </source>
</evidence>
<comment type="subcellular location">
    <subcellularLocation>
        <location evidence="1">Membrane</location>
    </subcellularLocation>
</comment>
<dbReference type="SUPFAM" id="SSF49842">
    <property type="entry name" value="TNF-like"/>
    <property type="match status" value="1"/>
</dbReference>
<evidence type="ECO:0000256" key="4">
    <source>
        <dbReference type="ARBA" id="ARBA00023136"/>
    </source>
</evidence>
<dbReference type="Proteomes" id="UP000275408">
    <property type="component" value="Unassembled WGS sequence"/>
</dbReference>
<dbReference type="AlphaFoldDB" id="A0A3M6U8W6"/>
<dbReference type="Gene3D" id="2.60.120.40">
    <property type="match status" value="1"/>
</dbReference>
<dbReference type="PANTHER" id="PTHR11471:SF13">
    <property type="entry name" value="TNF FAMILY PROFILE DOMAIN-CONTAINING PROTEIN"/>
    <property type="match status" value="1"/>
</dbReference>
<keyword evidence="7" id="KW-1185">Reference proteome</keyword>